<accession>A0A084W0P7</accession>
<protein>
    <submittedName>
        <fullName evidence="1 2">RfaE bifunctional protein</fullName>
    </submittedName>
</protein>
<dbReference type="EMBL" id="KE525263">
    <property type="protein sequence ID" value="KFB43791.1"/>
    <property type="molecule type" value="Genomic_DNA"/>
</dbReference>
<gene>
    <name evidence="1" type="ORF">ZHAS_00011631</name>
</gene>
<reference evidence="2" key="2">
    <citation type="submission" date="2020-05" db="UniProtKB">
        <authorList>
            <consortium name="EnsemblMetazoa"/>
        </authorList>
    </citation>
    <scope>IDENTIFICATION</scope>
</reference>
<proteinExistence type="predicted"/>
<keyword evidence="3" id="KW-1185">Reference proteome</keyword>
<dbReference type="AlphaFoldDB" id="A0A084W0P7"/>
<dbReference type="EnsemblMetazoa" id="ASIC011631-RA">
    <property type="protein sequence ID" value="ASIC011631-PA"/>
    <property type="gene ID" value="ASIC011631"/>
</dbReference>
<reference evidence="1 3" key="1">
    <citation type="journal article" date="2014" name="BMC Genomics">
        <title>Genome sequence of Anopheles sinensis provides insight into genetics basis of mosquito competence for malaria parasites.</title>
        <authorList>
            <person name="Zhou D."/>
            <person name="Zhang D."/>
            <person name="Ding G."/>
            <person name="Shi L."/>
            <person name="Hou Q."/>
            <person name="Ye Y."/>
            <person name="Xu Y."/>
            <person name="Zhou H."/>
            <person name="Xiong C."/>
            <person name="Li S."/>
            <person name="Yu J."/>
            <person name="Hong S."/>
            <person name="Yu X."/>
            <person name="Zou P."/>
            <person name="Chen C."/>
            <person name="Chang X."/>
            <person name="Wang W."/>
            <person name="Lv Y."/>
            <person name="Sun Y."/>
            <person name="Ma L."/>
            <person name="Shen B."/>
            <person name="Zhu C."/>
        </authorList>
    </citation>
    <scope>NUCLEOTIDE SEQUENCE [LARGE SCALE GENOMIC DNA]</scope>
</reference>
<evidence type="ECO:0000313" key="3">
    <source>
        <dbReference type="Proteomes" id="UP000030765"/>
    </source>
</evidence>
<evidence type="ECO:0000313" key="1">
    <source>
        <dbReference type="EMBL" id="KFB43791.1"/>
    </source>
</evidence>
<dbReference type="Proteomes" id="UP000030765">
    <property type="component" value="Unassembled WGS sequence"/>
</dbReference>
<sequence length="66" mass="7348">MILNVSLSGDNPVNRHRAAHLQHANTNTHIDLHILFPHRVLDPARRTDKKARLLGASSLVLLSPVK</sequence>
<evidence type="ECO:0000313" key="2">
    <source>
        <dbReference type="EnsemblMetazoa" id="ASIC011631-PA"/>
    </source>
</evidence>
<organism evidence="1">
    <name type="scientific">Anopheles sinensis</name>
    <name type="common">Mosquito</name>
    <dbReference type="NCBI Taxonomy" id="74873"/>
    <lineage>
        <taxon>Eukaryota</taxon>
        <taxon>Metazoa</taxon>
        <taxon>Ecdysozoa</taxon>
        <taxon>Arthropoda</taxon>
        <taxon>Hexapoda</taxon>
        <taxon>Insecta</taxon>
        <taxon>Pterygota</taxon>
        <taxon>Neoptera</taxon>
        <taxon>Endopterygota</taxon>
        <taxon>Diptera</taxon>
        <taxon>Nematocera</taxon>
        <taxon>Culicoidea</taxon>
        <taxon>Culicidae</taxon>
        <taxon>Anophelinae</taxon>
        <taxon>Anopheles</taxon>
    </lineage>
</organism>
<dbReference type="VEuPathDB" id="VectorBase:ASIC011631"/>
<name>A0A084W0P7_ANOSI</name>
<dbReference type="EMBL" id="ATLV01019149">
    <property type="status" value="NOT_ANNOTATED_CDS"/>
    <property type="molecule type" value="Genomic_DNA"/>
</dbReference>